<reference evidence="1" key="1">
    <citation type="submission" date="2019-08" db="EMBL/GenBank/DDBJ databases">
        <authorList>
            <person name="Kucharzyk K."/>
            <person name="Murdoch R.W."/>
            <person name="Higgins S."/>
            <person name="Loffler F."/>
        </authorList>
    </citation>
    <scope>NUCLEOTIDE SEQUENCE</scope>
</reference>
<name>A0A645BRC8_9ZZZZ</name>
<dbReference type="AlphaFoldDB" id="A0A645BRC8"/>
<organism evidence="1">
    <name type="scientific">bioreactor metagenome</name>
    <dbReference type="NCBI Taxonomy" id="1076179"/>
    <lineage>
        <taxon>unclassified sequences</taxon>
        <taxon>metagenomes</taxon>
        <taxon>ecological metagenomes</taxon>
    </lineage>
</organism>
<protein>
    <submittedName>
        <fullName evidence="1">Uncharacterized protein</fullName>
    </submittedName>
</protein>
<gene>
    <name evidence="1" type="ORF">SDC9_114088</name>
</gene>
<evidence type="ECO:0000313" key="1">
    <source>
        <dbReference type="EMBL" id="MPM67171.1"/>
    </source>
</evidence>
<dbReference type="EMBL" id="VSSQ01021531">
    <property type="protein sequence ID" value="MPM67171.1"/>
    <property type="molecule type" value="Genomic_DNA"/>
</dbReference>
<accession>A0A645BRC8</accession>
<sequence length="140" mass="14837">MRRQAEIDQRLVQPFLANGQPLVDVVGGIAGVRGGKFQCGDTQRCAHAGFCGSTGGGVRIEIHVVEAGDATFQHFGAGQAGSVIDELRREVGAFGRPDVFLQPLHQRQVVGDASHQGHRGMGVQIDQAGDQDVVVKLGVR</sequence>
<proteinExistence type="predicted"/>
<comment type="caution">
    <text evidence="1">The sequence shown here is derived from an EMBL/GenBank/DDBJ whole genome shotgun (WGS) entry which is preliminary data.</text>
</comment>